<accession>A0A8S5USN7</accession>
<organism evidence="1">
    <name type="scientific">Myoviridae sp. ctijX18</name>
    <dbReference type="NCBI Taxonomy" id="2825154"/>
    <lineage>
        <taxon>Viruses</taxon>
        <taxon>Duplodnaviria</taxon>
        <taxon>Heunggongvirae</taxon>
        <taxon>Uroviricota</taxon>
        <taxon>Caudoviricetes</taxon>
    </lineage>
</organism>
<dbReference type="EMBL" id="BK016133">
    <property type="protein sequence ID" value="DAF97418.1"/>
    <property type="molecule type" value="Genomic_DNA"/>
</dbReference>
<name>A0A8S5USN7_9CAUD</name>
<evidence type="ECO:0000313" key="1">
    <source>
        <dbReference type="EMBL" id="DAF97418.1"/>
    </source>
</evidence>
<proteinExistence type="predicted"/>
<sequence>MINVVDSGLTAVRHIGEVLKGNAVRLLSSDMNNATAKSLSQYSQELQLRPTIAIEREILNDQNMQTLVQVAMSNYAAYYILALSIDNTINGVSVGRMVGKYSPNRSAHHNAANMLNNGIADGLIVSHQSYLPQLAKEIKKNTLASKKLSVETFIPDLPKRFSGVYALSQESLGDVVASLEHYDTLALEYGVEAVNNAYELANTQISQEAAGDFASDLGAAALNYAINKGRQYMDKKVDDLLGLSEPEEEDKETVFIGNNAQSNAKDLNDMQSLAVGKLLNVSLSRDGVKADITMLLKPTLVGLRSASIAAIAGISKKPTSFRERWIAFWNRDQIQSAWDWISCRDLVEAHRRHLVEDTTGYYEQTYKKNKNNQISSLLTGDYSVGTVANTWIVSDMTAARIEATIGSRLSNKRARDKFMAESGCMTLIVYNPDYQRVFLYNHGLEDVSEITMQYLKKKSEGANFDMDVFKLMSQGSAPII</sequence>
<reference evidence="1" key="1">
    <citation type="journal article" date="2021" name="Proc. Natl. Acad. Sci. U.S.A.">
        <title>A Catalog of Tens of Thousands of Viruses from Human Metagenomes Reveals Hidden Associations with Chronic Diseases.</title>
        <authorList>
            <person name="Tisza M.J."/>
            <person name="Buck C.B."/>
        </authorList>
    </citation>
    <scope>NUCLEOTIDE SEQUENCE</scope>
    <source>
        <strain evidence="1">CtijX18</strain>
    </source>
</reference>
<protein>
    <submittedName>
        <fullName evidence="1">Uncharacterized protein</fullName>
    </submittedName>
</protein>